<name>A0A5N0E3R0_9NOCA</name>
<keyword evidence="1" id="KW-0812">Transmembrane</keyword>
<dbReference type="AlphaFoldDB" id="A0A5N0E3R0"/>
<evidence type="ECO:0000256" key="1">
    <source>
        <dbReference type="SAM" id="Phobius"/>
    </source>
</evidence>
<reference evidence="2 3" key="1">
    <citation type="submission" date="2019-09" db="EMBL/GenBank/DDBJ databases">
        <authorList>
            <person name="Wang X."/>
        </authorList>
    </citation>
    <scope>NUCLEOTIDE SEQUENCE [LARGE SCALE GENOMIC DNA]</scope>
    <source>
        <strain evidence="2 3">CICC 11023</strain>
    </source>
</reference>
<organism evidence="2 3">
    <name type="scientific">Nocardia colli</name>
    <dbReference type="NCBI Taxonomy" id="2545717"/>
    <lineage>
        <taxon>Bacteria</taxon>
        <taxon>Bacillati</taxon>
        <taxon>Actinomycetota</taxon>
        <taxon>Actinomycetes</taxon>
        <taxon>Mycobacteriales</taxon>
        <taxon>Nocardiaceae</taxon>
        <taxon>Nocardia</taxon>
    </lineage>
</organism>
<gene>
    <name evidence="2" type="ORF">F3087_35980</name>
</gene>
<comment type="caution">
    <text evidence="2">The sequence shown here is derived from an EMBL/GenBank/DDBJ whole genome shotgun (WGS) entry which is preliminary data.</text>
</comment>
<evidence type="ECO:0000313" key="3">
    <source>
        <dbReference type="Proteomes" id="UP000323876"/>
    </source>
</evidence>
<keyword evidence="1" id="KW-0472">Membrane</keyword>
<protein>
    <submittedName>
        <fullName evidence="2">Uncharacterized protein</fullName>
    </submittedName>
</protein>
<sequence length="222" mass="23100">MPDRRALPRGRIVLGAAAVALVVFIVLLGVLNPPRKAGVFTDRLGPEQGELVADYLARAGDSLTGTDGAEHWALVSFTEPLVPEQIPPNSGGLRISQVLYQVPVPRVQTPLIAVPVPEGDEAAVTSAESAAWLLPRSASDERATRIAALSAARLRSGCACTVGLVVRGPLDGLRKIASQNGIRAVEALPADAVAGRFGVVPLLPDQLDVVQPGPNDGPVPDQ</sequence>
<accession>A0A5N0E3R0</accession>
<keyword evidence="3" id="KW-1185">Reference proteome</keyword>
<feature type="transmembrane region" description="Helical" evidence="1">
    <location>
        <begin position="12"/>
        <end position="31"/>
    </location>
</feature>
<keyword evidence="1" id="KW-1133">Transmembrane helix</keyword>
<dbReference type="OrthoDB" id="4775484at2"/>
<dbReference type="Proteomes" id="UP000323876">
    <property type="component" value="Unassembled WGS sequence"/>
</dbReference>
<evidence type="ECO:0000313" key="2">
    <source>
        <dbReference type="EMBL" id="KAA8884058.1"/>
    </source>
</evidence>
<proteinExistence type="predicted"/>
<dbReference type="RefSeq" id="WP_150406584.1">
    <property type="nucleotide sequence ID" value="NZ_VXLC01000023.1"/>
</dbReference>
<dbReference type="EMBL" id="VXLC01000023">
    <property type="protein sequence ID" value="KAA8884058.1"/>
    <property type="molecule type" value="Genomic_DNA"/>
</dbReference>